<dbReference type="Gene3D" id="3.10.350.10">
    <property type="entry name" value="LysM domain"/>
    <property type="match status" value="2"/>
</dbReference>
<dbReference type="SMART" id="SM00257">
    <property type="entry name" value="LysM"/>
    <property type="match status" value="2"/>
</dbReference>
<organism evidence="3 4">
    <name type="scientific">Pseudotenacibaculum haliotis</name>
    <dbReference type="NCBI Taxonomy" id="1862138"/>
    <lineage>
        <taxon>Bacteria</taxon>
        <taxon>Pseudomonadati</taxon>
        <taxon>Bacteroidota</taxon>
        <taxon>Flavobacteriia</taxon>
        <taxon>Flavobacteriales</taxon>
        <taxon>Flavobacteriaceae</taxon>
        <taxon>Pseudotenacibaculum</taxon>
    </lineage>
</organism>
<dbReference type="SUPFAM" id="SSF54106">
    <property type="entry name" value="LysM domain"/>
    <property type="match status" value="2"/>
</dbReference>
<evidence type="ECO:0000256" key="1">
    <source>
        <dbReference type="SAM" id="MobiDB-lite"/>
    </source>
</evidence>
<reference evidence="4" key="1">
    <citation type="journal article" date="2019" name="Int. J. Syst. Evol. Microbiol.">
        <title>The Global Catalogue of Microorganisms (GCM) 10K type strain sequencing project: providing services to taxonomists for standard genome sequencing and annotation.</title>
        <authorList>
            <consortium name="The Broad Institute Genomics Platform"/>
            <consortium name="The Broad Institute Genome Sequencing Center for Infectious Disease"/>
            <person name="Wu L."/>
            <person name="Ma J."/>
        </authorList>
    </citation>
    <scope>NUCLEOTIDE SEQUENCE [LARGE SCALE GENOMIC DNA]</scope>
    <source>
        <strain evidence="4">KCTC 52127</strain>
    </source>
</reference>
<dbReference type="InterPro" id="IPR018392">
    <property type="entry name" value="LysM"/>
</dbReference>
<accession>A0ABW5LWE2</accession>
<proteinExistence type="predicted"/>
<dbReference type="CDD" id="cd00118">
    <property type="entry name" value="LysM"/>
    <property type="match status" value="2"/>
</dbReference>
<gene>
    <name evidence="3" type="ORF">ACFSRZ_12075</name>
</gene>
<evidence type="ECO:0000313" key="4">
    <source>
        <dbReference type="Proteomes" id="UP001597508"/>
    </source>
</evidence>
<dbReference type="PANTHER" id="PTHR33734:SF22">
    <property type="entry name" value="MEMBRANE-BOUND LYTIC MUREIN TRANSGLYCOSYLASE D"/>
    <property type="match status" value="1"/>
</dbReference>
<dbReference type="InterPro" id="IPR028082">
    <property type="entry name" value="Peripla_BP_I"/>
</dbReference>
<dbReference type="SUPFAM" id="SSF53822">
    <property type="entry name" value="Periplasmic binding protein-like I"/>
    <property type="match status" value="1"/>
</dbReference>
<sequence length="543" mass="62113">MVVATSCAQQRKYVSYTVKKGETMKTIAKRLDMKTRDLLRLNPDVGRRPSPDTVIIIPNKNFKEEDTTTNDTTITTTEEIDSTEVVKKEVDIDELKKNFVVHQVKKGDTFYNLTRFYNVSEEELKELNPELSEGLKLEMYIKIKPITDEDEILIYQDTIQENASVRLAMLLPFRAIEYDTIEEKDIFKTNTLANITTDLYLGASIAVDSLRGQGIDVDISLFDTGRKNTKIDSILRVTDFDEYNAIIGPLYSDEVPKVANRTRIPVVFPVFSRNQDRFRSSRVIKTYADKEVHQKALIDYILEKYTNENILIIGDSTAASIRNSDAIKATLLQHDSIQEAKILHPNTGYIAKHFIINSLKAEVGNWVILATDQSVIASDAINSLISLPTEEEEEEEDDKKKKKKDDEPEMQILPEDTVIRIFAWDKANKFNRVDNNKLAKLGFTYTSDILVDENSPGVQMFNRQYLEKNNALPSYYATKGFDIVYDTAMRLASGDNLKDTFKKGTSYRVESKFEYSRMLFSTSSNEGIFIIQYNPDLTLTRLK</sequence>
<dbReference type="Proteomes" id="UP001597508">
    <property type="component" value="Unassembled WGS sequence"/>
</dbReference>
<comment type="caution">
    <text evidence="3">The sequence shown here is derived from an EMBL/GenBank/DDBJ whole genome shotgun (WGS) entry which is preliminary data.</text>
</comment>
<protein>
    <submittedName>
        <fullName evidence="3">LysM peptidoglycan-binding domain-containing protein</fullName>
    </submittedName>
</protein>
<dbReference type="Pfam" id="PF01476">
    <property type="entry name" value="LysM"/>
    <property type="match status" value="2"/>
</dbReference>
<evidence type="ECO:0000313" key="3">
    <source>
        <dbReference type="EMBL" id="MFD2568116.1"/>
    </source>
</evidence>
<dbReference type="EMBL" id="JBHULH010000008">
    <property type="protein sequence ID" value="MFD2568116.1"/>
    <property type="molecule type" value="Genomic_DNA"/>
</dbReference>
<name>A0ABW5LWE2_9FLAO</name>
<dbReference type="PROSITE" id="PS51782">
    <property type="entry name" value="LYSM"/>
    <property type="match status" value="1"/>
</dbReference>
<evidence type="ECO:0000259" key="2">
    <source>
        <dbReference type="PROSITE" id="PS51782"/>
    </source>
</evidence>
<dbReference type="InterPro" id="IPR036779">
    <property type="entry name" value="LysM_dom_sf"/>
</dbReference>
<dbReference type="PANTHER" id="PTHR33734">
    <property type="entry name" value="LYSM DOMAIN-CONTAINING GPI-ANCHORED PROTEIN 2"/>
    <property type="match status" value="1"/>
</dbReference>
<dbReference type="RefSeq" id="WP_379667044.1">
    <property type="nucleotide sequence ID" value="NZ_JBHULH010000008.1"/>
</dbReference>
<feature type="region of interest" description="Disordered" evidence="1">
    <location>
        <begin position="386"/>
        <end position="409"/>
    </location>
</feature>
<keyword evidence="4" id="KW-1185">Reference proteome</keyword>
<feature type="domain" description="LysM" evidence="2">
    <location>
        <begin position="14"/>
        <end position="57"/>
    </location>
</feature>